<keyword evidence="6" id="KW-1185">Reference proteome</keyword>
<dbReference type="Gene3D" id="1.20.80.10">
    <property type="match status" value="1"/>
</dbReference>
<evidence type="ECO:0000256" key="2">
    <source>
        <dbReference type="ARBA" id="ARBA00023121"/>
    </source>
</evidence>
<comment type="similarity">
    <text evidence="1">Belongs to the ACBP family.</text>
</comment>
<gene>
    <name evidence="5" type="ORF">PISMIDRAFT_6073</name>
</gene>
<dbReference type="InterPro" id="IPR014352">
    <property type="entry name" value="FERM/acyl-CoA-bd_prot_sf"/>
</dbReference>
<feature type="compositionally biased region" description="Low complexity" evidence="3">
    <location>
        <begin position="157"/>
        <end position="182"/>
    </location>
</feature>
<dbReference type="EMBL" id="KN833686">
    <property type="protein sequence ID" value="KIK30727.1"/>
    <property type="molecule type" value="Genomic_DNA"/>
</dbReference>
<dbReference type="PANTHER" id="PTHR23310:SF62">
    <property type="entry name" value="ACYL-COA BINDING PROTEIN 1, ISOFORM A"/>
    <property type="match status" value="1"/>
</dbReference>
<sequence>MDPHQLLDAQFNRAVEIVQGLSKTGPIQTGYEEKLNMYRCAYDRKRCLAVCLKFPSPTQSLQARLDITTSFSALSLTVPSFLPATIGNVTSSRPGLLDMLGRAKWGAWAKLKDMNPYEAKWRYVDALLKALNKHSDKSTAQDLINDLQSYGPAYNTALGHSSSRSPSPGSDSSGSTASAESPRLPPAFVSRLSGIPGGLPQTDDDAEGSSDGDELGDGPQELPSLRELPGRPLSSISSRYRTPLTSTLTTSPPPRRSSVPAMQPLPLYETRSAFGGSHSGSIISAKLPRSSHDLSPQMHPVSAHYKDQPLLPLPGLHNVDSQPQPPSHAQMSLEAAVENVQAHVAALTERLDSIETAITRPMRNSSSMLPSLSISGSGSPARQQVQHLEWDVEDMGLWAYVLRPTLRGVQVFQRLLNFLLHSENQSPVLAIFRRLCLDISFTLTVLGLLKLAWRKSRARRREISVALGILWAALLGSNRHMIQYGA</sequence>
<dbReference type="AlphaFoldDB" id="A0A0D0A8H0"/>
<dbReference type="GO" id="GO:0006631">
    <property type="term" value="P:fatty acid metabolic process"/>
    <property type="evidence" value="ECO:0007669"/>
    <property type="project" value="TreeGrafter"/>
</dbReference>
<feature type="compositionally biased region" description="Acidic residues" evidence="3">
    <location>
        <begin position="202"/>
        <end position="216"/>
    </location>
</feature>
<protein>
    <recommendedName>
        <fullName evidence="4">ACB domain-containing protein</fullName>
    </recommendedName>
</protein>
<dbReference type="HOGENOM" id="CLU_046559_0_0_1"/>
<dbReference type="PANTHER" id="PTHR23310">
    <property type="entry name" value="ACYL-COA-BINDING PROTEIN, ACBP"/>
    <property type="match status" value="1"/>
</dbReference>
<dbReference type="SUPFAM" id="SSF47027">
    <property type="entry name" value="Acyl-CoA binding protein"/>
    <property type="match status" value="1"/>
</dbReference>
<evidence type="ECO:0000256" key="3">
    <source>
        <dbReference type="SAM" id="MobiDB-lite"/>
    </source>
</evidence>
<accession>A0A0D0A8H0</accession>
<evidence type="ECO:0000256" key="1">
    <source>
        <dbReference type="ARBA" id="ARBA00005567"/>
    </source>
</evidence>
<feature type="domain" description="ACB" evidence="4">
    <location>
        <begin position="7"/>
        <end position="136"/>
    </location>
</feature>
<dbReference type="InterPro" id="IPR035984">
    <property type="entry name" value="Acyl-CoA-binding_sf"/>
</dbReference>
<dbReference type="OrthoDB" id="346910at2759"/>
<dbReference type="Pfam" id="PF00887">
    <property type="entry name" value="ACBP"/>
    <property type="match status" value="1"/>
</dbReference>
<dbReference type="InterPro" id="IPR000582">
    <property type="entry name" value="Acyl-CoA-binding_protein"/>
</dbReference>
<dbReference type="Proteomes" id="UP000054018">
    <property type="component" value="Unassembled WGS sequence"/>
</dbReference>
<name>A0A0D0A8H0_9AGAM</name>
<feature type="region of interest" description="Disordered" evidence="3">
    <location>
        <begin position="155"/>
        <end position="262"/>
    </location>
</feature>
<dbReference type="PROSITE" id="PS51228">
    <property type="entry name" value="ACB_2"/>
    <property type="match status" value="1"/>
</dbReference>
<dbReference type="STRING" id="765257.A0A0D0A8H0"/>
<proteinExistence type="inferred from homology"/>
<organism evidence="5 6">
    <name type="scientific">Pisolithus microcarpus 441</name>
    <dbReference type="NCBI Taxonomy" id="765257"/>
    <lineage>
        <taxon>Eukaryota</taxon>
        <taxon>Fungi</taxon>
        <taxon>Dikarya</taxon>
        <taxon>Basidiomycota</taxon>
        <taxon>Agaricomycotina</taxon>
        <taxon>Agaricomycetes</taxon>
        <taxon>Agaricomycetidae</taxon>
        <taxon>Boletales</taxon>
        <taxon>Sclerodermatineae</taxon>
        <taxon>Pisolithaceae</taxon>
        <taxon>Pisolithus</taxon>
    </lineage>
</organism>
<dbReference type="GO" id="GO:0000062">
    <property type="term" value="F:fatty-acyl-CoA binding"/>
    <property type="evidence" value="ECO:0007669"/>
    <property type="project" value="InterPro"/>
</dbReference>
<evidence type="ECO:0000313" key="6">
    <source>
        <dbReference type="Proteomes" id="UP000054018"/>
    </source>
</evidence>
<evidence type="ECO:0000313" key="5">
    <source>
        <dbReference type="EMBL" id="KIK30727.1"/>
    </source>
</evidence>
<reference evidence="6" key="2">
    <citation type="submission" date="2015-01" db="EMBL/GenBank/DDBJ databases">
        <title>Evolutionary Origins and Diversification of the Mycorrhizal Mutualists.</title>
        <authorList>
            <consortium name="DOE Joint Genome Institute"/>
            <consortium name="Mycorrhizal Genomics Consortium"/>
            <person name="Kohler A."/>
            <person name="Kuo A."/>
            <person name="Nagy L.G."/>
            <person name="Floudas D."/>
            <person name="Copeland A."/>
            <person name="Barry K.W."/>
            <person name="Cichocki N."/>
            <person name="Veneault-Fourrey C."/>
            <person name="LaButti K."/>
            <person name="Lindquist E.A."/>
            <person name="Lipzen A."/>
            <person name="Lundell T."/>
            <person name="Morin E."/>
            <person name="Murat C."/>
            <person name="Riley R."/>
            <person name="Ohm R."/>
            <person name="Sun H."/>
            <person name="Tunlid A."/>
            <person name="Henrissat B."/>
            <person name="Grigoriev I.V."/>
            <person name="Hibbett D.S."/>
            <person name="Martin F."/>
        </authorList>
    </citation>
    <scope>NUCLEOTIDE SEQUENCE [LARGE SCALE GENOMIC DNA]</scope>
    <source>
        <strain evidence="6">441</strain>
    </source>
</reference>
<keyword evidence="2" id="KW-0446">Lipid-binding</keyword>
<feature type="compositionally biased region" description="Low complexity" evidence="3">
    <location>
        <begin position="237"/>
        <end position="250"/>
    </location>
</feature>
<reference evidence="5 6" key="1">
    <citation type="submission" date="2014-04" db="EMBL/GenBank/DDBJ databases">
        <authorList>
            <consortium name="DOE Joint Genome Institute"/>
            <person name="Kuo A."/>
            <person name="Kohler A."/>
            <person name="Costa M.D."/>
            <person name="Nagy L.G."/>
            <person name="Floudas D."/>
            <person name="Copeland A."/>
            <person name="Barry K.W."/>
            <person name="Cichocki N."/>
            <person name="Veneault-Fourrey C."/>
            <person name="LaButti K."/>
            <person name="Lindquist E.A."/>
            <person name="Lipzen A."/>
            <person name="Lundell T."/>
            <person name="Morin E."/>
            <person name="Murat C."/>
            <person name="Sun H."/>
            <person name="Tunlid A."/>
            <person name="Henrissat B."/>
            <person name="Grigoriev I.V."/>
            <person name="Hibbett D.S."/>
            <person name="Martin F."/>
            <person name="Nordberg H.P."/>
            <person name="Cantor M.N."/>
            <person name="Hua S.X."/>
        </authorList>
    </citation>
    <scope>NUCLEOTIDE SEQUENCE [LARGE SCALE GENOMIC DNA]</scope>
    <source>
        <strain evidence="5 6">441</strain>
    </source>
</reference>
<evidence type="ECO:0000259" key="4">
    <source>
        <dbReference type="PROSITE" id="PS51228"/>
    </source>
</evidence>